<keyword evidence="1" id="KW-0175">Coiled coil</keyword>
<keyword evidence="2" id="KW-0378">Hydrolase</keyword>
<proteinExistence type="predicted"/>
<evidence type="ECO:0000256" key="1">
    <source>
        <dbReference type="SAM" id="Coils"/>
    </source>
</evidence>
<sequence>MEKMLSEIISKIDFLQSDMNEMKKNIKGLKTDVGDLKIELKTGQDTLMKQVAENN</sequence>
<reference evidence="2 3" key="1">
    <citation type="submission" date="2020-08" db="EMBL/GenBank/DDBJ databases">
        <title>Genomic Encyclopedia of Type Strains, Phase IV (KMG-IV): sequencing the most valuable type-strain genomes for metagenomic binning, comparative biology and taxonomic classification.</title>
        <authorList>
            <person name="Goeker M."/>
        </authorList>
    </citation>
    <scope>NUCLEOTIDE SEQUENCE [LARGE SCALE GENOMIC DNA]</scope>
    <source>
        <strain evidence="2 3">DSM 19612</strain>
    </source>
</reference>
<feature type="coiled-coil region" evidence="1">
    <location>
        <begin position="5"/>
        <end position="39"/>
    </location>
</feature>
<gene>
    <name evidence="2" type="ORF">HNQ94_002117</name>
</gene>
<dbReference type="AlphaFoldDB" id="A0A841Q5K1"/>
<evidence type="ECO:0000313" key="3">
    <source>
        <dbReference type="Proteomes" id="UP000581688"/>
    </source>
</evidence>
<dbReference type="RefSeq" id="WP_174495984.1">
    <property type="nucleotide sequence ID" value="NZ_CADDWK010000005.1"/>
</dbReference>
<dbReference type="Proteomes" id="UP000581688">
    <property type="component" value="Unassembled WGS sequence"/>
</dbReference>
<evidence type="ECO:0000313" key="2">
    <source>
        <dbReference type="EMBL" id="MBB6453668.1"/>
    </source>
</evidence>
<organism evidence="2 3">
    <name type="scientific">Salirhabdus euzebyi</name>
    <dbReference type="NCBI Taxonomy" id="394506"/>
    <lineage>
        <taxon>Bacteria</taxon>
        <taxon>Bacillati</taxon>
        <taxon>Bacillota</taxon>
        <taxon>Bacilli</taxon>
        <taxon>Bacillales</taxon>
        <taxon>Bacillaceae</taxon>
        <taxon>Salirhabdus</taxon>
    </lineage>
</organism>
<dbReference type="EMBL" id="JACHGH010000005">
    <property type="protein sequence ID" value="MBB6453668.1"/>
    <property type="molecule type" value="Genomic_DNA"/>
</dbReference>
<keyword evidence="3" id="KW-1185">Reference proteome</keyword>
<protein>
    <submittedName>
        <fullName evidence="2">Peptidoglycan hydrolase CwlO-like protein</fullName>
    </submittedName>
</protein>
<comment type="caution">
    <text evidence="2">The sequence shown here is derived from an EMBL/GenBank/DDBJ whole genome shotgun (WGS) entry which is preliminary data.</text>
</comment>
<accession>A0A841Q5K1</accession>
<dbReference type="GO" id="GO:0016787">
    <property type="term" value="F:hydrolase activity"/>
    <property type="evidence" value="ECO:0007669"/>
    <property type="project" value="UniProtKB-KW"/>
</dbReference>
<name>A0A841Q5K1_9BACI</name>